<evidence type="ECO:0000313" key="3">
    <source>
        <dbReference type="Proteomes" id="UP001165065"/>
    </source>
</evidence>
<name>A0A9W7FVN4_9STRA</name>
<evidence type="ECO:0000313" key="2">
    <source>
        <dbReference type="EMBL" id="GMI20169.1"/>
    </source>
</evidence>
<reference evidence="3" key="1">
    <citation type="journal article" date="2023" name="Commun. Biol.">
        <title>Genome analysis of Parmales, the sister group of diatoms, reveals the evolutionary specialization of diatoms from phago-mixotrophs to photoautotrophs.</title>
        <authorList>
            <person name="Ban H."/>
            <person name="Sato S."/>
            <person name="Yoshikawa S."/>
            <person name="Yamada K."/>
            <person name="Nakamura Y."/>
            <person name="Ichinomiya M."/>
            <person name="Sato N."/>
            <person name="Blanc-Mathieu R."/>
            <person name="Endo H."/>
            <person name="Kuwata A."/>
            <person name="Ogata H."/>
        </authorList>
    </citation>
    <scope>NUCLEOTIDE SEQUENCE [LARGE SCALE GENOMIC DNA]</scope>
</reference>
<sequence>MSLPSGTAPQFEEKTAAERQASRRMTTKEKRTAEAALKRKEQTFKKMIGLCAYECKVMRSELLEVIDYGGGEFIKEKEKVDATSWNWLSRNGSNGLADCSREEIMNYKAAFSEDQWEGMMKTWEIVEDRARTVEKKLLSPLEGQLKSANKRLRKTNELAKLCDELLENYDAIYDDMEHIEVEAKAFMSRYSDLDDTSKSYKKHVVLDDCTLLKELRELLHGTADDSTKASGADDGSIVST</sequence>
<protein>
    <submittedName>
        <fullName evidence="2">Uncharacterized protein</fullName>
    </submittedName>
</protein>
<feature type="region of interest" description="Disordered" evidence="1">
    <location>
        <begin position="1"/>
        <end position="34"/>
    </location>
</feature>
<keyword evidence="3" id="KW-1185">Reference proteome</keyword>
<proteinExistence type="predicted"/>
<dbReference type="OrthoDB" id="191634at2759"/>
<organism evidence="2 3">
    <name type="scientific">Triparma columacea</name>
    <dbReference type="NCBI Taxonomy" id="722753"/>
    <lineage>
        <taxon>Eukaryota</taxon>
        <taxon>Sar</taxon>
        <taxon>Stramenopiles</taxon>
        <taxon>Ochrophyta</taxon>
        <taxon>Bolidophyceae</taxon>
        <taxon>Parmales</taxon>
        <taxon>Triparmaceae</taxon>
        <taxon>Triparma</taxon>
    </lineage>
</organism>
<dbReference type="Proteomes" id="UP001165065">
    <property type="component" value="Unassembled WGS sequence"/>
</dbReference>
<comment type="caution">
    <text evidence="2">The sequence shown here is derived from an EMBL/GenBank/DDBJ whole genome shotgun (WGS) entry which is preliminary data.</text>
</comment>
<dbReference type="AlphaFoldDB" id="A0A9W7FVN4"/>
<dbReference type="EMBL" id="BRYA01000506">
    <property type="protein sequence ID" value="GMI20169.1"/>
    <property type="molecule type" value="Genomic_DNA"/>
</dbReference>
<gene>
    <name evidence="2" type="ORF">TrCOL_g4996</name>
</gene>
<feature type="compositionally biased region" description="Basic and acidic residues" evidence="1">
    <location>
        <begin position="11"/>
        <end position="34"/>
    </location>
</feature>
<accession>A0A9W7FVN4</accession>
<evidence type="ECO:0000256" key="1">
    <source>
        <dbReference type="SAM" id="MobiDB-lite"/>
    </source>
</evidence>